<dbReference type="HOGENOM" id="CLU_054750_6_0_11"/>
<keyword evidence="10" id="KW-1185">Reference proteome</keyword>
<evidence type="ECO:0000256" key="1">
    <source>
        <dbReference type="ARBA" id="ARBA00004651"/>
    </source>
</evidence>
<evidence type="ECO:0000256" key="5">
    <source>
        <dbReference type="ARBA" id="ARBA00022692"/>
    </source>
</evidence>
<dbReference type="GO" id="GO:0005886">
    <property type="term" value="C:plasma membrane"/>
    <property type="evidence" value="ECO:0007669"/>
    <property type="project" value="UniProtKB-SubCell"/>
</dbReference>
<feature type="transmembrane region" description="Helical" evidence="8">
    <location>
        <begin position="66"/>
        <end position="88"/>
    </location>
</feature>
<comment type="similarity">
    <text evidence="2 8">Belongs to the 4-toluene sulfonate uptake permease (TSUP) (TC 2.A.102) family.</text>
</comment>
<evidence type="ECO:0000256" key="2">
    <source>
        <dbReference type="ARBA" id="ARBA00009142"/>
    </source>
</evidence>
<comment type="subcellular location">
    <subcellularLocation>
        <location evidence="1 8">Cell membrane</location>
        <topology evidence="1 8">Multi-pass membrane protein</topology>
    </subcellularLocation>
</comment>
<dbReference type="InterPro" id="IPR002781">
    <property type="entry name" value="TM_pro_TauE-like"/>
</dbReference>
<sequence>MTMAILFVTVLVGALLQRVSGMGLGLIASPVLMLLFGPIEGILIVNLLAMINAGASTLTLWRDVDFKILAVIGPALIAGIIPGSFLVRELPTDPLLILVGLLLLLALGVVTVGKRFVPPIDGRLPAAVAGVIGGFMNTLAGAAGPAITVYAQAARWDQRRYAATLQPVFFIAGLGSFSIKLLLGAASFGSVDLLVWPVGIVALALGLFTGVRVAPRVPKPTGRAIALSLAGLGGLTAVVRGVLGMMN</sequence>
<evidence type="ECO:0000256" key="8">
    <source>
        <dbReference type="RuleBase" id="RU363041"/>
    </source>
</evidence>
<dbReference type="OrthoDB" id="3872971at2"/>
<keyword evidence="3" id="KW-0813">Transport</keyword>
<dbReference type="Pfam" id="PF01925">
    <property type="entry name" value="TauE"/>
    <property type="match status" value="1"/>
</dbReference>
<protein>
    <recommendedName>
        <fullName evidence="8">Probable membrane transporter protein</fullName>
    </recommendedName>
</protein>
<dbReference type="PANTHER" id="PTHR30269">
    <property type="entry name" value="TRANSMEMBRANE PROTEIN YFCA"/>
    <property type="match status" value="1"/>
</dbReference>
<dbReference type="AlphaFoldDB" id="A0A097IFR1"/>
<dbReference type="RefSeq" id="WP_018022501.1">
    <property type="nucleotide sequence ID" value="NZ_AQUX01000008.1"/>
</dbReference>
<name>A0A097IFR1_9CORY</name>
<evidence type="ECO:0000313" key="10">
    <source>
        <dbReference type="Proteomes" id="UP000029914"/>
    </source>
</evidence>
<dbReference type="InterPro" id="IPR052017">
    <property type="entry name" value="TSUP"/>
</dbReference>
<feature type="transmembrane region" description="Helical" evidence="8">
    <location>
        <begin position="194"/>
        <end position="213"/>
    </location>
</feature>
<feature type="transmembrane region" description="Helical" evidence="8">
    <location>
        <begin position="31"/>
        <end position="54"/>
    </location>
</feature>
<keyword evidence="7 8" id="KW-0472">Membrane</keyword>
<keyword evidence="5 8" id="KW-0812">Transmembrane</keyword>
<dbReference type="Proteomes" id="UP000029914">
    <property type="component" value="Chromosome"/>
</dbReference>
<feature type="transmembrane region" description="Helical" evidence="8">
    <location>
        <begin position="225"/>
        <end position="243"/>
    </location>
</feature>
<feature type="transmembrane region" description="Helical" evidence="8">
    <location>
        <begin position="94"/>
        <end position="113"/>
    </location>
</feature>
<dbReference type="STRING" id="558173.CDOO_06700"/>
<feature type="transmembrane region" description="Helical" evidence="8">
    <location>
        <begin position="168"/>
        <end position="188"/>
    </location>
</feature>
<keyword evidence="4 8" id="KW-1003">Cell membrane</keyword>
<dbReference type="KEGG" id="cdo:CDOO_06700"/>
<reference evidence="9 10" key="1">
    <citation type="submission" date="2013-09" db="EMBL/GenBank/DDBJ databases">
        <title>Complete genome sequence of Corynebacterium doosanense CAU 212(T) (=DSM 45436(T)), isolated from activated sludge.</title>
        <authorList>
            <person name="Schaffert L."/>
            <person name="Albersmeier A."/>
            <person name="Kalinowski J."/>
            <person name="Ruckert C."/>
        </authorList>
    </citation>
    <scope>NUCLEOTIDE SEQUENCE [LARGE SCALE GENOMIC DNA]</scope>
    <source>
        <strain evidence="9 10">CAU 212</strain>
    </source>
</reference>
<dbReference type="PANTHER" id="PTHR30269:SF37">
    <property type="entry name" value="MEMBRANE TRANSPORTER PROTEIN"/>
    <property type="match status" value="1"/>
</dbReference>
<evidence type="ECO:0000256" key="6">
    <source>
        <dbReference type="ARBA" id="ARBA00022989"/>
    </source>
</evidence>
<dbReference type="eggNOG" id="COG0730">
    <property type="taxonomic scope" value="Bacteria"/>
</dbReference>
<evidence type="ECO:0000256" key="7">
    <source>
        <dbReference type="ARBA" id="ARBA00023136"/>
    </source>
</evidence>
<keyword evidence="6 8" id="KW-1133">Transmembrane helix</keyword>
<gene>
    <name evidence="9" type="ORF">CDOO_06700</name>
</gene>
<proteinExistence type="inferred from homology"/>
<dbReference type="EMBL" id="CP006764">
    <property type="protein sequence ID" value="AIT60976.1"/>
    <property type="molecule type" value="Genomic_DNA"/>
</dbReference>
<evidence type="ECO:0000313" key="9">
    <source>
        <dbReference type="EMBL" id="AIT60976.1"/>
    </source>
</evidence>
<accession>A0A097IFR1</accession>
<organism evidence="9 10">
    <name type="scientific">Corynebacterium doosanense CAU 212 = DSM 45436</name>
    <dbReference type="NCBI Taxonomy" id="558173"/>
    <lineage>
        <taxon>Bacteria</taxon>
        <taxon>Bacillati</taxon>
        <taxon>Actinomycetota</taxon>
        <taxon>Actinomycetes</taxon>
        <taxon>Mycobacteriales</taxon>
        <taxon>Corynebacteriaceae</taxon>
        <taxon>Corynebacterium</taxon>
    </lineage>
</organism>
<evidence type="ECO:0000256" key="3">
    <source>
        <dbReference type="ARBA" id="ARBA00022448"/>
    </source>
</evidence>
<evidence type="ECO:0000256" key="4">
    <source>
        <dbReference type="ARBA" id="ARBA00022475"/>
    </source>
</evidence>